<dbReference type="AlphaFoldDB" id="A0A6P0HA87"/>
<evidence type="ECO:0000313" key="2">
    <source>
        <dbReference type="EMBL" id="NEK94858.1"/>
    </source>
</evidence>
<keyword evidence="1" id="KW-0812">Transmembrane</keyword>
<dbReference type="EMBL" id="JAAGWB010000035">
    <property type="protein sequence ID" value="NEN51746.1"/>
    <property type="molecule type" value="Genomic_DNA"/>
</dbReference>
<dbReference type="EMBL" id="JAAGWH010000033">
    <property type="protein sequence ID" value="NEK94858.1"/>
    <property type="molecule type" value="Genomic_DNA"/>
</dbReference>
<comment type="caution">
    <text evidence="3">The sequence shown here is derived from an EMBL/GenBank/DDBJ whole genome shotgun (WGS) entry which is preliminary data.</text>
</comment>
<protein>
    <recommendedName>
        <fullName evidence="6">DUF3592 domain-containing protein</fullName>
    </recommendedName>
</protein>
<keyword evidence="1" id="KW-1133">Transmembrane helix</keyword>
<evidence type="ECO:0000313" key="3">
    <source>
        <dbReference type="EMBL" id="NEN51746.1"/>
    </source>
</evidence>
<proteinExistence type="predicted"/>
<accession>A0A6P0HA87</accession>
<evidence type="ECO:0008006" key="6">
    <source>
        <dbReference type="Google" id="ProtNLM"/>
    </source>
</evidence>
<keyword evidence="1" id="KW-0472">Membrane</keyword>
<feature type="transmembrane region" description="Helical" evidence="1">
    <location>
        <begin position="271"/>
        <end position="287"/>
    </location>
</feature>
<gene>
    <name evidence="3" type="ORF">G3R41_12505</name>
    <name evidence="2" type="ORF">GCU67_11850</name>
</gene>
<feature type="transmembrane region" description="Helical" evidence="1">
    <location>
        <begin position="293"/>
        <end position="313"/>
    </location>
</feature>
<sequence length="323" mass="33379">MTSPAPPPPPRPHRRAVRQLRLGVVPVVVVGLVLLVALGVRLGSAREPLAAASATAPATVTATGTAPDGRGLDVAFTDAAGTARTGVLELPRPLPVPVGARLTVQYDPVAPAGARALVHTDGDAAHAAAGDVLFGLVLVALVLVVVTALTLARLLGRPRLRTRPATAVPATHVVVAQGLLVRSWLELTTAAGRRWLPVHWAPELDRLTPGTPVTVHGDPARGRLVLPVLDGAEVWPSGRLRGKEPRGQVRQAPVVPAATELGMARQARADGVLPFLAPVLGLLWAYVDSSGVLGFLAATVLSAAVLFWLPQLLGSDPNATTQG</sequence>
<reference evidence="3 5" key="2">
    <citation type="submission" date="2020-02" db="EMBL/GenBank/DDBJ databases">
        <title>The WGS of Modestobacter muralis DSM 100205.</title>
        <authorList>
            <person name="Jiang Z."/>
        </authorList>
    </citation>
    <scope>NUCLEOTIDE SEQUENCE [LARGE SCALE GENOMIC DNA]</scope>
    <source>
        <strain evidence="3 5">DSM 100205</strain>
    </source>
</reference>
<dbReference type="Proteomes" id="UP000471152">
    <property type="component" value="Unassembled WGS sequence"/>
</dbReference>
<reference evidence="2 4" key="1">
    <citation type="submission" date="2020-01" db="EMBL/GenBank/DDBJ databases">
        <title>the WGS Modestobacter muralis CPCC 204518.</title>
        <authorList>
            <person name="Jiang Z."/>
        </authorList>
    </citation>
    <scope>NUCLEOTIDE SEQUENCE [LARGE SCALE GENOMIC DNA]</scope>
    <source>
        <strain evidence="2 4">DSM 100205</strain>
    </source>
</reference>
<evidence type="ECO:0000313" key="4">
    <source>
        <dbReference type="Proteomes" id="UP000468828"/>
    </source>
</evidence>
<dbReference type="RefSeq" id="WP_163611427.1">
    <property type="nucleotide sequence ID" value="NZ_JAAGWB010000035.1"/>
</dbReference>
<keyword evidence="4" id="KW-1185">Reference proteome</keyword>
<evidence type="ECO:0000256" key="1">
    <source>
        <dbReference type="SAM" id="Phobius"/>
    </source>
</evidence>
<dbReference type="Proteomes" id="UP000468828">
    <property type="component" value="Unassembled WGS sequence"/>
</dbReference>
<name>A0A6P0HA87_9ACTN</name>
<feature type="transmembrane region" description="Helical" evidence="1">
    <location>
        <begin position="20"/>
        <end position="40"/>
    </location>
</feature>
<organism evidence="3 5">
    <name type="scientific">Modestobacter muralis</name>
    <dbReference type="NCBI Taxonomy" id="1608614"/>
    <lineage>
        <taxon>Bacteria</taxon>
        <taxon>Bacillati</taxon>
        <taxon>Actinomycetota</taxon>
        <taxon>Actinomycetes</taxon>
        <taxon>Geodermatophilales</taxon>
        <taxon>Geodermatophilaceae</taxon>
        <taxon>Modestobacter</taxon>
    </lineage>
</organism>
<evidence type="ECO:0000313" key="5">
    <source>
        <dbReference type="Proteomes" id="UP000471152"/>
    </source>
</evidence>
<feature type="transmembrane region" description="Helical" evidence="1">
    <location>
        <begin position="132"/>
        <end position="155"/>
    </location>
</feature>